<feature type="transmembrane region" description="Helical" evidence="1">
    <location>
        <begin position="35"/>
        <end position="52"/>
    </location>
</feature>
<dbReference type="AlphaFoldDB" id="I0GWD3"/>
<proteinExistence type="predicted"/>
<feature type="transmembrane region" description="Helical" evidence="1">
    <location>
        <begin position="349"/>
        <end position="368"/>
    </location>
</feature>
<feature type="transmembrane region" description="Helical" evidence="1">
    <location>
        <begin position="121"/>
        <end position="140"/>
    </location>
</feature>
<dbReference type="KEGG" id="sri:SELR_pSRC102630"/>
<keyword evidence="2" id="KW-0614">Plasmid</keyword>
<accession>I0GWD3</accession>
<dbReference type="HOGENOM" id="CLU_475578_0_0_9"/>
<organism evidence="2 3">
    <name type="scientific">Selenomonas ruminantium subsp. lactilytica (strain NBRC 103574 / TAM6421)</name>
    <dbReference type="NCBI Taxonomy" id="927704"/>
    <lineage>
        <taxon>Bacteria</taxon>
        <taxon>Bacillati</taxon>
        <taxon>Bacillota</taxon>
        <taxon>Negativicutes</taxon>
        <taxon>Selenomonadales</taxon>
        <taxon>Selenomonadaceae</taxon>
        <taxon>Selenomonas</taxon>
    </lineage>
</organism>
<evidence type="ECO:0008006" key="4">
    <source>
        <dbReference type="Google" id="ProtNLM"/>
    </source>
</evidence>
<geneLocation type="plasmid" evidence="2 3">
    <name>pSRC1</name>
</geneLocation>
<feature type="transmembrane region" description="Helical" evidence="1">
    <location>
        <begin position="190"/>
        <end position="211"/>
    </location>
</feature>
<evidence type="ECO:0000256" key="1">
    <source>
        <dbReference type="SAM" id="Phobius"/>
    </source>
</evidence>
<protein>
    <recommendedName>
        <fullName evidence="4">DUF4153 domain-containing protein</fullName>
    </recommendedName>
</protein>
<keyword evidence="1" id="KW-1133">Transmembrane helix</keyword>
<evidence type="ECO:0000313" key="3">
    <source>
        <dbReference type="Proteomes" id="UP000007887"/>
    </source>
</evidence>
<evidence type="ECO:0000313" key="2">
    <source>
        <dbReference type="EMBL" id="BAL85070.1"/>
    </source>
</evidence>
<dbReference type="Pfam" id="PF13687">
    <property type="entry name" value="DUF4153"/>
    <property type="match status" value="1"/>
</dbReference>
<name>I0GWD3_SELRL</name>
<dbReference type="RefSeq" id="WP_014431279.1">
    <property type="nucleotide sequence ID" value="NC_017078.1"/>
</dbReference>
<dbReference type="PATRIC" id="fig|927704.6.peg.3191"/>
<dbReference type="Proteomes" id="UP000007887">
    <property type="component" value="Plasmid pSRC1"/>
</dbReference>
<feature type="transmembrane region" description="Helical" evidence="1">
    <location>
        <begin position="324"/>
        <end position="342"/>
    </location>
</feature>
<dbReference type="OrthoDB" id="1633591at2"/>
<dbReference type="InterPro" id="IPR025291">
    <property type="entry name" value="DUF4153"/>
</dbReference>
<feature type="transmembrane region" description="Helical" evidence="1">
    <location>
        <begin position="232"/>
        <end position="253"/>
    </location>
</feature>
<feature type="transmembrane region" description="Helical" evidence="1">
    <location>
        <begin position="161"/>
        <end position="184"/>
    </location>
</feature>
<reference evidence="2 3" key="1">
    <citation type="submission" date="2011-10" db="EMBL/GenBank/DDBJ databases">
        <title>Whole genome sequence of Selenomonas ruminantium subsp. lactilytica TAM6421.</title>
        <authorList>
            <person name="Oguchi A."/>
            <person name="Ankai A."/>
            <person name="Kaneko J."/>
            <person name="Yamada-Narita S."/>
            <person name="Fukui S."/>
            <person name="Takahashi M."/>
            <person name="Onodera T."/>
            <person name="Kojima S."/>
            <person name="Fushimi T."/>
            <person name="Abe N."/>
            <person name="Kamio Y."/>
            <person name="Yamazaki S."/>
            <person name="Fujita N."/>
        </authorList>
    </citation>
    <scope>NUCLEOTIDE SEQUENCE [LARGE SCALE GENOMIC DNA]</scope>
    <source>
        <strain evidence="3">NBRC 103574 / TAM6421</strain>
        <plasmid evidence="2 3">pSRC1</plasmid>
    </source>
</reference>
<keyword evidence="1" id="KW-0812">Transmembrane</keyword>
<dbReference type="EMBL" id="AP012299">
    <property type="protein sequence ID" value="BAL85070.1"/>
    <property type="molecule type" value="Genomic_DNA"/>
</dbReference>
<feature type="transmembrane region" description="Helical" evidence="1">
    <location>
        <begin position="265"/>
        <end position="280"/>
    </location>
</feature>
<sequence>MEKRSIMGFRSLRDNYKEIFRVGCRLLGERFPEAALCNLLLLVYQGGMLWTYKVEAFERDWLIWTMRLIVLLLVAVAAELWRERRPDWQLGRYRWKIWCMLAVWSLVFEAGRHLLEGGEEAMFYLACPLFWSCLIFYLLLPQDKERQSAQLRSGMNALISGGVIGMLISLLLGICLAAVQILLTDLSLELRLFVLGVLPCVCAINVCLCLLPRAQENCELVDSSLTNVIMRLVLPCYVFLLLILYLYIGKIIFQQTMPIGEMNKYASLALLGYGFFYFFWNDMPKPWFGRFMCWGLVWFLPILLVQSYGVWVRYEAYGLTTLRYLSMICTAYGVLFLAFRFLRQGIRPLFLTAAVLVVVFSISPLNVLRVPLHDQQARLIRLLAQEGLYEDGRISLTHPVSAQNAAAVKSCVDYIRGFGADDREDICRQVKATEWRPYLPGKNAVKELPPKQPEYRLVFRPSRTGIPVAGCQLAYPFGIKNFMATIPLEEGKQRRIDLRDYLTNLAAAKADVPWEKTKFAKRQEKHITLDGPYMLDEQTMLYFTELELWQDEAGSVVRANGRGYLLKK</sequence>
<keyword evidence="1" id="KW-0472">Membrane</keyword>
<gene>
    <name evidence="2" type="ordered locus">SELR_pSRC102630</name>
</gene>
<feature type="transmembrane region" description="Helical" evidence="1">
    <location>
        <begin position="292"/>
        <end position="312"/>
    </location>
</feature>
<feature type="transmembrane region" description="Helical" evidence="1">
    <location>
        <begin position="64"/>
        <end position="81"/>
    </location>
</feature>
<feature type="transmembrane region" description="Helical" evidence="1">
    <location>
        <begin position="93"/>
        <end position="115"/>
    </location>
</feature>